<feature type="domain" description="Plastocyanin-like" evidence="15">
    <location>
        <begin position="415"/>
        <end position="554"/>
    </location>
</feature>
<dbReference type="EC" id="1.10.3.2" evidence="5 13"/>
<dbReference type="AlphaFoldDB" id="A0AAV8BXA1"/>
<keyword evidence="8 13" id="KW-0479">Metal-binding</keyword>
<dbReference type="InterPro" id="IPR011707">
    <property type="entry name" value="Cu-oxidase-like_N"/>
</dbReference>
<protein>
    <recommendedName>
        <fullName evidence="5 13">Laccase</fullName>
        <ecNumber evidence="5 13">1.10.3.2</ecNumber>
    </recommendedName>
    <alternativeName>
        <fullName evidence="13">Benzenediol:oxygen oxidoreductase</fullName>
    </alternativeName>
    <alternativeName>
        <fullName evidence="13">Diphenol oxidase</fullName>
    </alternativeName>
    <alternativeName>
        <fullName evidence="13">Urishiol oxidase</fullName>
    </alternativeName>
</protein>
<dbReference type="Pfam" id="PF07732">
    <property type="entry name" value="Cu-oxidase_3"/>
    <property type="match status" value="1"/>
</dbReference>
<comment type="subcellular location">
    <subcellularLocation>
        <location evidence="3 13">Secreted</location>
        <location evidence="3 13">Extracellular space</location>
        <location evidence="3 13">Apoplast</location>
    </subcellularLocation>
</comment>
<dbReference type="InterPro" id="IPR017761">
    <property type="entry name" value="Laccase"/>
</dbReference>
<dbReference type="Pfam" id="PF00394">
    <property type="entry name" value="Cu-oxidase"/>
    <property type="match status" value="1"/>
</dbReference>
<dbReference type="Proteomes" id="UP001140206">
    <property type="component" value="Chromosome 5"/>
</dbReference>
<dbReference type="InterPro" id="IPR001117">
    <property type="entry name" value="Cu-oxidase_2nd"/>
</dbReference>
<dbReference type="PANTHER" id="PTHR11709">
    <property type="entry name" value="MULTI-COPPER OXIDASE"/>
    <property type="match status" value="1"/>
</dbReference>
<evidence type="ECO:0000256" key="5">
    <source>
        <dbReference type="ARBA" id="ARBA00012297"/>
    </source>
</evidence>
<gene>
    <name evidence="17" type="ORF">LUZ62_082162</name>
</gene>
<feature type="domain" description="Plastocyanin-like" evidence="16">
    <location>
        <begin position="32"/>
        <end position="144"/>
    </location>
</feature>
<dbReference type="InterPro" id="IPR011706">
    <property type="entry name" value="Cu-oxidase_C"/>
</dbReference>
<proteinExistence type="inferred from homology"/>
<evidence type="ECO:0000256" key="12">
    <source>
        <dbReference type="ARBA" id="ARBA00023185"/>
    </source>
</evidence>
<keyword evidence="12 13" id="KW-0439">Lignin degradation</keyword>
<keyword evidence="9 13" id="KW-0677">Repeat</keyword>
<dbReference type="CDD" id="cd13849">
    <property type="entry name" value="CuRO_1_LCC_plant"/>
    <property type="match status" value="1"/>
</dbReference>
<dbReference type="NCBIfam" id="TIGR03389">
    <property type="entry name" value="laccase"/>
    <property type="match status" value="1"/>
</dbReference>
<evidence type="ECO:0000259" key="16">
    <source>
        <dbReference type="Pfam" id="PF07732"/>
    </source>
</evidence>
<keyword evidence="11 13" id="KW-0186">Copper</keyword>
<keyword evidence="18" id="KW-1185">Reference proteome</keyword>
<dbReference type="Pfam" id="PF07731">
    <property type="entry name" value="Cu-oxidase_2"/>
    <property type="match status" value="1"/>
</dbReference>
<comment type="function">
    <text evidence="2 13">Lignin degradation and detoxification of lignin-derived products.</text>
</comment>
<evidence type="ECO:0000259" key="15">
    <source>
        <dbReference type="Pfam" id="PF07731"/>
    </source>
</evidence>
<evidence type="ECO:0000256" key="10">
    <source>
        <dbReference type="ARBA" id="ARBA00023002"/>
    </source>
</evidence>
<dbReference type="InterPro" id="IPR034285">
    <property type="entry name" value="CuRO_2_LCC"/>
</dbReference>
<keyword evidence="10 13" id="KW-0560">Oxidoreductase</keyword>
<evidence type="ECO:0000259" key="14">
    <source>
        <dbReference type="Pfam" id="PF00394"/>
    </source>
</evidence>
<evidence type="ECO:0000256" key="3">
    <source>
        <dbReference type="ARBA" id="ARBA00004271"/>
    </source>
</evidence>
<feature type="signal peptide" evidence="13">
    <location>
        <begin position="1"/>
        <end position="21"/>
    </location>
</feature>
<keyword evidence="13" id="KW-0732">Signal</keyword>
<dbReference type="GO" id="GO:0052716">
    <property type="term" value="F:hydroquinone:oxygen oxidoreductase activity"/>
    <property type="evidence" value="ECO:0007669"/>
    <property type="project" value="UniProtKB-EC"/>
</dbReference>
<name>A0AAV8BXA1_9POAL</name>
<keyword evidence="7 13" id="KW-0964">Secreted</keyword>
<evidence type="ECO:0000313" key="18">
    <source>
        <dbReference type="Proteomes" id="UP001140206"/>
    </source>
</evidence>
<dbReference type="SUPFAM" id="SSF49503">
    <property type="entry name" value="Cupredoxins"/>
    <property type="match status" value="3"/>
</dbReference>
<feature type="domain" description="Plastocyanin-like" evidence="14">
    <location>
        <begin position="157"/>
        <end position="308"/>
    </location>
</feature>
<dbReference type="GO" id="GO:0005507">
    <property type="term" value="F:copper ion binding"/>
    <property type="evidence" value="ECO:0007669"/>
    <property type="project" value="InterPro"/>
</dbReference>
<comment type="catalytic activity">
    <reaction evidence="1 13">
        <text>4 hydroquinone + O2 = 4 benzosemiquinone + 2 H2O</text>
        <dbReference type="Rhea" id="RHEA:11276"/>
        <dbReference type="ChEBI" id="CHEBI:15377"/>
        <dbReference type="ChEBI" id="CHEBI:15379"/>
        <dbReference type="ChEBI" id="CHEBI:17594"/>
        <dbReference type="ChEBI" id="CHEBI:17977"/>
        <dbReference type="EC" id="1.10.3.2"/>
    </reaction>
</comment>
<dbReference type="Gene3D" id="2.60.40.420">
    <property type="entry name" value="Cupredoxins - blue copper proteins"/>
    <property type="match status" value="3"/>
</dbReference>
<dbReference type="EMBL" id="JAMFTS010000005">
    <property type="protein sequence ID" value="KAJ4747757.1"/>
    <property type="molecule type" value="Genomic_DNA"/>
</dbReference>
<keyword evidence="6 13" id="KW-0052">Apoplast</keyword>
<evidence type="ECO:0000256" key="6">
    <source>
        <dbReference type="ARBA" id="ARBA00022523"/>
    </source>
</evidence>
<reference evidence="17" key="1">
    <citation type="submission" date="2022-08" db="EMBL/GenBank/DDBJ databases">
        <authorList>
            <person name="Marques A."/>
        </authorList>
    </citation>
    <scope>NUCLEOTIDE SEQUENCE</scope>
    <source>
        <strain evidence="17">RhyPub2mFocal</strain>
        <tissue evidence="17">Leaves</tissue>
    </source>
</reference>
<evidence type="ECO:0000256" key="8">
    <source>
        <dbReference type="ARBA" id="ARBA00022723"/>
    </source>
</evidence>
<comment type="cofactor">
    <cofactor evidence="13">
        <name>Cu cation</name>
        <dbReference type="ChEBI" id="CHEBI:23378"/>
    </cofactor>
    <text evidence="13">Binds 4 Cu cations per monomer.</text>
</comment>
<evidence type="ECO:0000256" key="2">
    <source>
        <dbReference type="ARBA" id="ARBA00002075"/>
    </source>
</evidence>
<organism evidence="17 18">
    <name type="scientific">Rhynchospora pubera</name>
    <dbReference type="NCBI Taxonomy" id="906938"/>
    <lineage>
        <taxon>Eukaryota</taxon>
        <taxon>Viridiplantae</taxon>
        <taxon>Streptophyta</taxon>
        <taxon>Embryophyta</taxon>
        <taxon>Tracheophyta</taxon>
        <taxon>Spermatophyta</taxon>
        <taxon>Magnoliopsida</taxon>
        <taxon>Liliopsida</taxon>
        <taxon>Poales</taxon>
        <taxon>Cyperaceae</taxon>
        <taxon>Cyperoideae</taxon>
        <taxon>Rhynchosporeae</taxon>
        <taxon>Rhynchospora</taxon>
    </lineage>
</organism>
<dbReference type="InterPro" id="IPR008972">
    <property type="entry name" value="Cupredoxin"/>
</dbReference>
<evidence type="ECO:0000256" key="7">
    <source>
        <dbReference type="ARBA" id="ARBA00022525"/>
    </source>
</evidence>
<feature type="chain" id="PRO_5043099991" description="Laccase" evidence="13">
    <location>
        <begin position="22"/>
        <end position="604"/>
    </location>
</feature>
<dbReference type="GO" id="GO:0046274">
    <property type="term" value="P:lignin catabolic process"/>
    <property type="evidence" value="ECO:0007669"/>
    <property type="project" value="UniProtKB-KW"/>
</dbReference>
<evidence type="ECO:0000256" key="11">
    <source>
        <dbReference type="ARBA" id="ARBA00023008"/>
    </source>
</evidence>
<dbReference type="PANTHER" id="PTHR11709:SF9">
    <property type="entry name" value="LACCASE-7"/>
    <property type="match status" value="1"/>
</dbReference>
<sequence length="604" mass="66835">MKLQSPLLVFALAFIGHLAEAALVKHTFHIGNLTVTRLCHTRAVIAVNKQTPGPAIEVNEGDTLIIEAINDTPYNMTLHWHGIFQRLSGWADGANMITQCPILPGNKYTYKFDVMGQEGTLWWHAHLSFLRETVHGALIIRPREGAEAYPFPRPYKEIPIILGEWWNDDVMTIDRQAFLTGGPTRNADAFTINGHPGNLYNCSSGDTYRLMVEAGKTYLVRIINAAVNNQLFFKIANHSFTVVAVDACYTNPYKTDLIVIAPGQTVDALMVADAPPAEYYMAALAYESANPPAPIFVNSTTRAIVEYISAMSTALPVMPDLPFFFDTPAAHHFFSNLTGLVRPGDPTVPLYVNKRLFVTIGLGFADCLPSQTLCNASQGQLSLAASMNNASFIFPSRLSLLEAYFRSVQGIYTTDFPDKPPIVFDFTNVSLNSDKALTPLTKTVKGTRLISLKYNTTVEIVLQNTAITGIESHPIHIHGHDFYILAQGFGNYDEAEAIKGFNLKNPLKRNTVAVPTGGWAVIRFTTTNPGIWFVHCHIDTHLRLGQATALVVENGPTAHDILPPPPPDFPKCEMKRETQRVELFSLSGKTTRKKNKIQNHTFPL</sequence>
<evidence type="ECO:0000256" key="4">
    <source>
        <dbReference type="ARBA" id="ARBA00010609"/>
    </source>
</evidence>
<evidence type="ECO:0000256" key="1">
    <source>
        <dbReference type="ARBA" id="ARBA00000349"/>
    </source>
</evidence>
<dbReference type="InterPro" id="IPR045087">
    <property type="entry name" value="Cu-oxidase_fam"/>
</dbReference>
<dbReference type="GO" id="GO:0048046">
    <property type="term" value="C:apoplast"/>
    <property type="evidence" value="ECO:0007669"/>
    <property type="project" value="UniProtKB-SubCell"/>
</dbReference>
<dbReference type="CDD" id="cd13875">
    <property type="entry name" value="CuRO_2_LCC_plant"/>
    <property type="match status" value="1"/>
</dbReference>
<accession>A0AAV8BXA1</accession>
<evidence type="ECO:0000313" key="17">
    <source>
        <dbReference type="EMBL" id="KAJ4747757.1"/>
    </source>
</evidence>
<evidence type="ECO:0000256" key="9">
    <source>
        <dbReference type="ARBA" id="ARBA00022737"/>
    </source>
</evidence>
<comment type="similarity">
    <text evidence="4 13">Belongs to the multicopper oxidase family.</text>
</comment>
<evidence type="ECO:0000256" key="13">
    <source>
        <dbReference type="RuleBase" id="RU361119"/>
    </source>
</evidence>
<comment type="caution">
    <text evidence="17">The sequence shown here is derived from an EMBL/GenBank/DDBJ whole genome shotgun (WGS) entry which is preliminary data.</text>
</comment>
<dbReference type="InterPro" id="IPR034288">
    <property type="entry name" value="CuRO_1_LCC"/>
</dbReference>